<dbReference type="PANTHER" id="PTHR35340:SF6">
    <property type="entry name" value="ASST-DOMAIN-CONTAINING PROTEIN"/>
    <property type="match status" value="1"/>
</dbReference>
<feature type="region of interest" description="Disordered" evidence="1">
    <location>
        <begin position="382"/>
        <end position="441"/>
    </location>
</feature>
<feature type="compositionally biased region" description="Basic residues" evidence="1">
    <location>
        <begin position="424"/>
        <end position="441"/>
    </location>
</feature>
<proteinExistence type="predicted"/>
<dbReference type="InterPro" id="IPR053143">
    <property type="entry name" value="Arylsulfate_ST"/>
</dbReference>
<name>A0ABR4AXA2_9LECA</name>
<dbReference type="Proteomes" id="UP001590951">
    <property type="component" value="Unassembled WGS sequence"/>
</dbReference>
<evidence type="ECO:0008006" key="4">
    <source>
        <dbReference type="Google" id="ProtNLM"/>
    </source>
</evidence>
<comment type="caution">
    <text evidence="2">The sequence shown here is derived from an EMBL/GenBank/DDBJ whole genome shotgun (WGS) entry which is preliminary data.</text>
</comment>
<reference evidence="2 3" key="1">
    <citation type="submission" date="2024-09" db="EMBL/GenBank/DDBJ databases">
        <title>Rethinking Asexuality: The Enigmatic Case of Functional Sexual Genes in Lepraria (Stereocaulaceae).</title>
        <authorList>
            <person name="Doellman M."/>
            <person name="Sun Y."/>
            <person name="Barcenas-Pena A."/>
            <person name="Lumbsch H.T."/>
            <person name="Grewe F."/>
        </authorList>
    </citation>
    <scope>NUCLEOTIDE SEQUENCE [LARGE SCALE GENOMIC DNA]</scope>
    <source>
        <strain evidence="2 3">Grewe 0041</strain>
    </source>
</reference>
<organism evidence="2 3">
    <name type="scientific">Lepraria finkii</name>
    <dbReference type="NCBI Taxonomy" id="1340010"/>
    <lineage>
        <taxon>Eukaryota</taxon>
        <taxon>Fungi</taxon>
        <taxon>Dikarya</taxon>
        <taxon>Ascomycota</taxon>
        <taxon>Pezizomycotina</taxon>
        <taxon>Lecanoromycetes</taxon>
        <taxon>OSLEUM clade</taxon>
        <taxon>Lecanoromycetidae</taxon>
        <taxon>Lecanorales</taxon>
        <taxon>Lecanorineae</taxon>
        <taxon>Stereocaulaceae</taxon>
        <taxon>Lepraria</taxon>
    </lineage>
</organism>
<keyword evidence="3" id="KW-1185">Reference proteome</keyword>
<dbReference type="InterPro" id="IPR039535">
    <property type="entry name" value="ASST-like"/>
</dbReference>
<gene>
    <name evidence="2" type="ORF">ABVK25_010361</name>
</gene>
<dbReference type="Pfam" id="PF14269">
    <property type="entry name" value="Arylsulfotran_2"/>
    <property type="match status" value="1"/>
</dbReference>
<dbReference type="PANTHER" id="PTHR35340">
    <property type="entry name" value="PQQ ENZYME REPEAT PROTEIN-RELATED"/>
    <property type="match status" value="1"/>
</dbReference>
<evidence type="ECO:0000256" key="1">
    <source>
        <dbReference type="SAM" id="MobiDB-lite"/>
    </source>
</evidence>
<feature type="compositionally biased region" description="Basic residues" evidence="1">
    <location>
        <begin position="382"/>
        <end position="408"/>
    </location>
</feature>
<protein>
    <recommendedName>
        <fullName evidence="4">ASST-domain-containing protein</fullName>
    </recommendedName>
</protein>
<dbReference type="EMBL" id="JBHFEH010000065">
    <property type="protein sequence ID" value="KAL2049351.1"/>
    <property type="molecule type" value="Genomic_DNA"/>
</dbReference>
<accession>A0ABR4AXA2</accession>
<evidence type="ECO:0000313" key="2">
    <source>
        <dbReference type="EMBL" id="KAL2049351.1"/>
    </source>
</evidence>
<sequence>MRPMCNNNVLGATFSMPSIVVRALLLAILAFTPLAHSRTLTSSSPNSACPLEPRVQSSQIVNHPPTWPYQVFKSSPFTPPELQITTNGKPLAPGLLFITPSKQSAVVATSDIAPLIMTDAGQLVFNGPFVNATNFRHATYKGKDILTYWSGLSTAGANVGHGYGNVTFLDDTYTEILTVCPKFGLVTVDNTQYPCEADLHESYTTDRDTILVSAYNATPTDLTSVGGPKDGWVFDCLFFEIEPESGKILFRWSALEHVPVIDSKQPLAGTGLNQTAPWDWFHINSVVNIGNEYLVNSRHVWTTYLLTAKGDIIWRIQGDTGGDFGSLPADAHFRWQHHARPHNVTSTSISISYFNNYNSAVSNGTHPTTGLELLLPLPLQHHTRSHPQRSLRPHRPNLHGITRLHRNPPQRQHPNGLRPNPRDKRIRSRGRCPLHRSIRGG</sequence>
<evidence type="ECO:0000313" key="3">
    <source>
        <dbReference type="Proteomes" id="UP001590951"/>
    </source>
</evidence>